<feature type="binding site" description="axial binding residue" evidence="13">
    <location>
        <position position="457"/>
    </location>
    <ligand>
        <name>heme</name>
        <dbReference type="ChEBI" id="CHEBI:30413"/>
    </ligand>
    <ligandPart>
        <name>Fe</name>
        <dbReference type="ChEBI" id="CHEBI:18248"/>
    </ligandPart>
</feature>
<proteinExistence type="inferred from homology"/>
<name>V5I8C5_ANOGL</name>
<keyword evidence="9 14" id="KW-0560">Oxidoreductase</keyword>
<organism evidence="16">
    <name type="scientific">Anoplophora glabripennis</name>
    <name type="common">Asian longhorn beetle</name>
    <name type="synonym">Anoplophora nobilis</name>
    <dbReference type="NCBI Taxonomy" id="217634"/>
    <lineage>
        <taxon>Eukaryota</taxon>
        <taxon>Metazoa</taxon>
        <taxon>Ecdysozoa</taxon>
        <taxon>Arthropoda</taxon>
        <taxon>Hexapoda</taxon>
        <taxon>Insecta</taxon>
        <taxon>Pterygota</taxon>
        <taxon>Neoptera</taxon>
        <taxon>Endopterygota</taxon>
        <taxon>Coleoptera</taxon>
        <taxon>Polyphaga</taxon>
        <taxon>Cucujiformia</taxon>
        <taxon>Chrysomeloidea</taxon>
        <taxon>Cerambycidae</taxon>
        <taxon>Lamiinae</taxon>
        <taxon>Lamiini</taxon>
        <taxon>Anoplophora</taxon>
    </lineage>
</organism>
<keyword evidence="15" id="KW-0812">Transmembrane</keyword>
<evidence type="ECO:0000256" key="14">
    <source>
        <dbReference type="RuleBase" id="RU000461"/>
    </source>
</evidence>
<comment type="similarity">
    <text evidence="4 14">Belongs to the cytochrome P450 family.</text>
</comment>
<dbReference type="PROSITE" id="PS00086">
    <property type="entry name" value="CYTOCHROME_P450"/>
    <property type="match status" value="1"/>
</dbReference>
<comment type="cofactor">
    <cofactor evidence="1 13">
        <name>heme</name>
        <dbReference type="ChEBI" id="CHEBI:30413"/>
    </cofactor>
</comment>
<dbReference type="CDD" id="cd11056">
    <property type="entry name" value="CYP6-like"/>
    <property type="match status" value="1"/>
</dbReference>
<dbReference type="Gene3D" id="1.10.630.10">
    <property type="entry name" value="Cytochrome P450"/>
    <property type="match status" value="1"/>
</dbReference>
<evidence type="ECO:0000256" key="10">
    <source>
        <dbReference type="ARBA" id="ARBA00023004"/>
    </source>
</evidence>
<dbReference type="FunFam" id="1.10.630.10:FF:000042">
    <property type="entry name" value="Cytochrome P450"/>
    <property type="match status" value="1"/>
</dbReference>
<evidence type="ECO:0000256" key="11">
    <source>
        <dbReference type="ARBA" id="ARBA00023033"/>
    </source>
</evidence>
<keyword evidence="8" id="KW-0492">Microsome</keyword>
<evidence type="ECO:0000313" key="16">
    <source>
        <dbReference type="EMBL" id="JAB63541.1"/>
    </source>
</evidence>
<dbReference type="InterPro" id="IPR017972">
    <property type="entry name" value="Cyt_P450_CS"/>
</dbReference>
<evidence type="ECO:0000256" key="4">
    <source>
        <dbReference type="ARBA" id="ARBA00010617"/>
    </source>
</evidence>
<evidence type="ECO:0000256" key="3">
    <source>
        <dbReference type="ARBA" id="ARBA00004406"/>
    </source>
</evidence>
<dbReference type="EMBL" id="GALX01004925">
    <property type="protein sequence ID" value="JAB63541.1"/>
    <property type="molecule type" value="Transcribed_RNA"/>
</dbReference>
<dbReference type="GO" id="GO:0020037">
    <property type="term" value="F:heme binding"/>
    <property type="evidence" value="ECO:0007669"/>
    <property type="project" value="InterPro"/>
</dbReference>
<evidence type="ECO:0000256" key="13">
    <source>
        <dbReference type="PIRSR" id="PIRSR602401-1"/>
    </source>
</evidence>
<evidence type="ECO:0000256" key="8">
    <source>
        <dbReference type="ARBA" id="ARBA00022848"/>
    </source>
</evidence>
<accession>V5I8C5</accession>
<keyword evidence="7" id="KW-0256">Endoplasmic reticulum</keyword>
<evidence type="ECO:0000256" key="2">
    <source>
        <dbReference type="ARBA" id="ARBA00004174"/>
    </source>
</evidence>
<dbReference type="InterPro" id="IPR002401">
    <property type="entry name" value="Cyt_P450_E_grp-I"/>
</dbReference>
<evidence type="ECO:0000256" key="15">
    <source>
        <dbReference type="SAM" id="Phobius"/>
    </source>
</evidence>
<dbReference type="InterPro" id="IPR036396">
    <property type="entry name" value="Cyt_P450_sf"/>
</dbReference>
<dbReference type="GO" id="GO:0005506">
    <property type="term" value="F:iron ion binding"/>
    <property type="evidence" value="ECO:0007669"/>
    <property type="project" value="InterPro"/>
</dbReference>
<evidence type="ECO:0000256" key="12">
    <source>
        <dbReference type="ARBA" id="ARBA00023136"/>
    </source>
</evidence>
<evidence type="ECO:0000256" key="7">
    <source>
        <dbReference type="ARBA" id="ARBA00022824"/>
    </source>
</evidence>
<keyword evidence="10 13" id="KW-0408">Iron</keyword>
<evidence type="ECO:0000256" key="1">
    <source>
        <dbReference type="ARBA" id="ARBA00001971"/>
    </source>
</evidence>
<evidence type="ECO:0000256" key="5">
    <source>
        <dbReference type="ARBA" id="ARBA00022617"/>
    </source>
</evidence>
<dbReference type="GO" id="GO:0016705">
    <property type="term" value="F:oxidoreductase activity, acting on paired donors, with incorporation or reduction of molecular oxygen"/>
    <property type="evidence" value="ECO:0007669"/>
    <property type="project" value="InterPro"/>
</dbReference>
<evidence type="ECO:0000256" key="9">
    <source>
        <dbReference type="ARBA" id="ARBA00023002"/>
    </source>
</evidence>
<dbReference type="AlphaFoldDB" id="V5I8C5"/>
<evidence type="ECO:0000256" key="6">
    <source>
        <dbReference type="ARBA" id="ARBA00022723"/>
    </source>
</evidence>
<gene>
    <name evidence="16" type="primary">C6A14</name>
</gene>
<protein>
    <submittedName>
        <fullName evidence="16">Putative cytochrome P450 6a14</fullName>
    </submittedName>
</protein>
<keyword evidence="11 14" id="KW-0503">Monooxygenase</keyword>
<dbReference type="PRINTS" id="PR00385">
    <property type="entry name" value="P450"/>
</dbReference>
<dbReference type="GO" id="GO:0004497">
    <property type="term" value="F:monooxygenase activity"/>
    <property type="evidence" value="ECO:0007669"/>
    <property type="project" value="UniProtKB-KW"/>
</dbReference>
<dbReference type="Pfam" id="PF00067">
    <property type="entry name" value="p450"/>
    <property type="match status" value="1"/>
</dbReference>
<keyword evidence="15" id="KW-1133">Transmembrane helix</keyword>
<dbReference type="PRINTS" id="PR00463">
    <property type="entry name" value="EP450I"/>
</dbReference>
<reference evidence="16" key="1">
    <citation type="submission" date="2013-07" db="EMBL/GenBank/DDBJ databases">
        <title>Midgut Transcriptome Profiling of Anoplphora glabripennis, a Lignocellulose Degrading, Wood-Boring Cerambycid.</title>
        <authorList>
            <person name="Scully E.D."/>
            <person name="Hoover K."/>
            <person name="Carlson J.E."/>
            <person name="Tien M."/>
            <person name="Geib S.M."/>
        </authorList>
    </citation>
    <scope>NUCLEOTIDE SEQUENCE</scope>
</reference>
<dbReference type="InterPro" id="IPR050476">
    <property type="entry name" value="Insect_CytP450_Detox"/>
</dbReference>
<dbReference type="PANTHER" id="PTHR24292:SF100">
    <property type="entry name" value="CYTOCHROME P450 6A16, ISOFORM B-RELATED"/>
    <property type="match status" value="1"/>
</dbReference>
<keyword evidence="12 15" id="KW-0472">Membrane</keyword>
<dbReference type="PANTHER" id="PTHR24292">
    <property type="entry name" value="CYTOCHROME P450"/>
    <property type="match status" value="1"/>
</dbReference>
<feature type="transmembrane region" description="Helical" evidence="15">
    <location>
        <begin position="6"/>
        <end position="29"/>
    </location>
</feature>
<comment type="subcellular location">
    <subcellularLocation>
        <location evidence="3">Endoplasmic reticulum membrane</location>
        <topology evidence="3">Peripheral membrane protein</topology>
    </subcellularLocation>
    <subcellularLocation>
        <location evidence="2">Microsome membrane</location>
        <topology evidence="2">Peripheral membrane protein</topology>
    </subcellularLocation>
</comment>
<dbReference type="SUPFAM" id="SSF48264">
    <property type="entry name" value="Cytochrome P450"/>
    <property type="match status" value="1"/>
</dbReference>
<keyword evidence="5 13" id="KW-0349">Heme</keyword>
<keyword evidence="6 13" id="KW-0479">Metal-binding</keyword>
<sequence length="512" mass="59001">MTLIASSFVIDLVGFVTAIVAVIYAYYLWSFQYWKKRNVPYLEPSIPWGNFESPNRRTKFIGDCVRAIYTEARARGWKHCGMYTMATPNYLVLDLDIAKQIMTKDFHNFVDRGMYTNERDDPLSCHLFSIGGTKWRNLRTKFTPTFTSGKMKSMFGTLVECGSVLEKYIEHHINDKDGVDIKNVLGNFSTDIIGSCAFGLDCNSFKDPNSLFRQYGVRIFARSKSANIKQAFCMNFPQVAQFFGMRLIPKDISDFFMKVVCDTVLYREKNNYTRNDFLQLLIDIKNNKEAQANGYKGDGKTLTMDELAAQSFVFFLAGFETSSTTMTFALYELATHQDLQDRVREEIEQVVAKHNGQITYDSLNEMKYMSQVIDETLRKYSPVPFLTRICGEDYRIPGEDVVIEKGVRVMIPIHAFHYDEEYYENPSVFDPERFNEENKASRHPYGHLPFGEGPRICIGERFGLMQTKVGLTTILKNFKVTLNKRTKVPLEYSMTAFIPSVKDGIWLDVKKL</sequence>
<dbReference type="GO" id="GO:0005789">
    <property type="term" value="C:endoplasmic reticulum membrane"/>
    <property type="evidence" value="ECO:0007669"/>
    <property type="project" value="UniProtKB-SubCell"/>
</dbReference>
<dbReference type="InterPro" id="IPR001128">
    <property type="entry name" value="Cyt_P450"/>
</dbReference>